<protein>
    <submittedName>
        <fullName evidence="10">TolC family outer membrane protein</fullName>
    </submittedName>
</protein>
<reference evidence="10 11" key="1">
    <citation type="submission" date="2023-11" db="EMBL/GenBank/DDBJ databases">
        <title>Complete genome of Pseudomonas benzenivorans BA3361.</title>
        <authorList>
            <person name="Shin S.Y."/>
            <person name="Song J."/>
            <person name="Kang H."/>
        </authorList>
    </citation>
    <scope>NUCLEOTIDE SEQUENCE [LARGE SCALE GENOMIC DNA]</scope>
    <source>
        <strain evidence="10 11">HNIBRBA3361</strain>
    </source>
</reference>
<keyword evidence="9" id="KW-0732">Signal</keyword>
<dbReference type="Pfam" id="PF02321">
    <property type="entry name" value="OEP"/>
    <property type="match status" value="2"/>
</dbReference>
<comment type="subcellular location">
    <subcellularLocation>
        <location evidence="1">Cell outer membrane</location>
    </subcellularLocation>
</comment>
<keyword evidence="4" id="KW-1134">Transmembrane beta strand</keyword>
<dbReference type="NCBIfam" id="TIGR01844">
    <property type="entry name" value="type_I_sec_TolC"/>
    <property type="match status" value="1"/>
</dbReference>
<dbReference type="EMBL" id="CP137892">
    <property type="protein sequence ID" value="WPC06253.1"/>
    <property type="molecule type" value="Genomic_DNA"/>
</dbReference>
<evidence type="ECO:0000313" key="11">
    <source>
        <dbReference type="Proteomes" id="UP001305928"/>
    </source>
</evidence>
<feature type="coiled-coil region" evidence="8">
    <location>
        <begin position="182"/>
        <end position="209"/>
    </location>
</feature>
<keyword evidence="3" id="KW-0813">Transport</keyword>
<dbReference type="InterPro" id="IPR003423">
    <property type="entry name" value="OMP_efflux"/>
</dbReference>
<feature type="chain" id="PRO_5046960082" evidence="9">
    <location>
        <begin position="22"/>
        <end position="449"/>
    </location>
</feature>
<gene>
    <name evidence="10" type="ORF">SBP02_05740</name>
</gene>
<evidence type="ECO:0000256" key="5">
    <source>
        <dbReference type="ARBA" id="ARBA00022692"/>
    </source>
</evidence>
<accession>A0ABZ0PYG0</accession>
<name>A0ABZ0PYG0_9PSED</name>
<dbReference type="Gene3D" id="1.20.1600.10">
    <property type="entry name" value="Outer membrane efflux proteins (OEP)"/>
    <property type="match status" value="1"/>
</dbReference>
<keyword evidence="7" id="KW-0998">Cell outer membrane</keyword>
<keyword evidence="5" id="KW-0812">Transmembrane</keyword>
<keyword evidence="6" id="KW-0472">Membrane</keyword>
<organism evidence="10 11">
    <name type="scientific">Pseudomonas benzenivorans</name>
    <dbReference type="NCBI Taxonomy" id="556533"/>
    <lineage>
        <taxon>Bacteria</taxon>
        <taxon>Pseudomonadati</taxon>
        <taxon>Pseudomonadota</taxon>
        <taxon>Gammaproteobacteria</taxon>
        <taxon>Pseudomonadales</taxon>
        <taxon>Pseudomonadaceae</taxon>
        <taxon>Pseudomonas</taxon>
    </lineage>
</organism>
<evidence type="ECO:0000256" key="1">
    <source>
        <dbReference type="ARBA" id="ARBA00004442"/>
    </source>
</evidence>
<evidence type="ECO:0000256" key="4">
    <source>
        <dbReference type="ARBA" id="ARBA00022452"/>
    </source>
</evidence>
<keyword evidence="8" id="KW-0175">Coiled coil</keyword>
<dbReference type="RefSeq" id="WP_318645434.1">
    <property type="nucleotide sequence ID" value="NZ_CP137892.1"/>
</dbReference>
<sequence length="449" mass="49580">MRLSALFPISLSLAVSLSAQGQTLSEAMQSALDVHPEIQAGINARLSVEEQMKAARGGYLPQVDLLAGYGREYTDSPGTRGTTHNTETLTRGESTLRLQQMLFDGFATSSEVGRQRATVNARAYEVLGTSERTALDVAQVYLEVLKRQNLVRLAEDNLRSHERIYDQISLRSQSGVGRMADLDQAEARLAQARNNLITEQTNLADAQVNYFSVVGRRASELSLPQGLPGGLPESLQAAREEMLVNNPFLSSAEADVQASEQQYEAAKSAFYPRFDAELSRGADNNIDGTSGHSNEWQAMLRMRYNLFAGGSNKADLQSKAHQINQAMDIRNNALRVLIEELGLAWNALDNARQQLPIAQQYVDHSSRVRESYQKQFTLGERSLLDLLDSENELFTASRRLEDVRFIELFTQYRIKATMGSLLKSQGVVAPMAAAPLDVVKAKVALPSLN</sequence>
<evidence type="ECO:0000256" key="9">
    <source>
        <dbReference type="SAM" id="SignalP"/>
    </source>
</evidence>
<feature type="signal peptide" evidence="9">
    <location>
        <begin position="1"/>
        <end position="21"/>
    </location>
</feature>
<dbReference type="InterPro" id="IPR051906">
    <property type="entry name" value="TolC-like"/>
</dbReference>
<evidence type="ECO:0000256" key="2">
    <source>
        <dbReference type="ARBA" id="ARBA00007613"/>
    </source>
</evidence>
<comment type="similarity">
    <text evidence="2">Belongs to the outer membrane factor (OMF) (TC 1.B.17) family.</text>
</comment>
<dbReference type="PANTHER" id="PTHR30026:SF22">
    <property type="entry name" value="OUTER MEMBRANE EFFLUX PROTEIN"/>
    <property type="match status" value="1"/>
</dbReference>
<evidence type="ECO:0000256" key="6">
    <source>
        <dbReference type="ARBA" id="ARBA00023136"/>
    </source>
</evidence>
<evidence type="ECO:0000313" key="10">
    <source>
        <dbReference type="EMBL" id="WPC06253.1"/>
    </source>
</evidence>
<dbReference type="PANTHER" id="PTHR30026">
    <property type="entry name" value="OUTER MEMBRANE PROTEIN TOLC"/>
    <property type="match status" value="1"/>
</dbReference>
<evidence type="ECO:0000256" key="8">
    <source>
        <dbReference type="SAM" id="Coils"/>
    </source>
</evidence>
<dbReference type="Proteomes" id="UP001305928">
    <property type="component" value="Chromosome"/>
</dbReference>
<dbReference type="InterPro" id="IPR010130">
    <property type="entry name" value="T1SS_OMP_TolC"/>
</dbReference>
<evidence type="ECO:0000256" key="3">
    <source>
        <dbReference type="ARBA" id="ARBA00022448"/>
    </source>
</evidence>
<keyword evidence="11" id="KW-1185">Reference proteome</keyword>
<dbReference type="SUPFAM" id="SSF56954">
    <property type="entry name" value="Outer membrane efflux proteins (OEP)"/>
    <property type="match status" value="1"/>
</dbReference>
<proteinExistence type="inferred from homology"/>
<evidence type="ECO:0000256" key="7">
    <source>
        <dbReference type="ARBA" id="ARBA00023237"/>
    </source>
</evidence>